<dbReference type="Proteomes" id="UP000586254">
    <property type="component" value="Unassembled WGS sequence"/>
</dbReference>
<sequence length="199" mass="22693">MIGEDKRTVHGYRIIHSMTIGSQEIILGEKQAECPDKCYLCAQDDLDHLDKGYEDIETGDYLEMLEYYTKGIQREIKTLREAEKKIGEPNAPIPAECCRLDDHTKSILGKFVVLKAEVFRPEYQRASEQICYVIGGSGAKANPKEKAIIVKNVYDGREAQFERSEIQGLVNMKYLPEWAQKAMKKFQKKESIRKGAARG</sequence>
<dbReference type="EMBL" id="JACCKS010000025">
    <property type="protein sequence ID" value="NZA39755.1"/>
    <property type="molecule type" value="Genomic_DNA"/>
</dbReference>
<name>A0A853JSN4_9FIRM</name>
<dbReference type="AlphaFoldDB" id="A0A853JSN4"/>
<dbReference type="RefSeq" id="WP_180494013.1">
    <property type="nucleotide sequence ID" value="NZ_JACCKS010000025.1"/>
</dbReference>
<accession>A0A853JSN4</accession>
<proteinExistence type="predicted"/>
<evidence type="ECO:0000313" key="2">
    <source>
        <dbReference type="Proteomes" id="UP000586254"/>
    </source>
</evidence>
<protein>
    <submittedName>
        <fullName evidence="1">Uncharacterized protein</fullName>
    </submittedName>
</protein>
<organism evidence="1 2">
    <name type="scientific">Eubacterium callanderi</name>
    <dbReference type="NCBI Taxonomy" id="53442"/>
    <lineage>
        <taxon>Bacteria</taxon>
        <taxon>Bacillati</taxon>
        <taxon>Bacillota</taxon>
        <taxon>Clostridia</taxon>
        <taxon>Eubacteriales</taxon>
        <taxon>Eubacteriaceae</taxon>
        <taxon>Eubacterium</taxon>
    </lineage>
</organism>
<reference evidence="1 2" key="1">
    <citation type="submission" date="2020-07" db="EMBL/GenBank/DDBJ databases">
        <title>Organ Donor 1.</title>
        <authorList>
            <person name="Marsh A.J."/>
            <person name="Azcarate-Peril M.A."/>
        </authorList>
    </citation>
    <scope>NUCLEOTIDE SEQUENCE [LARGE SCALE GENOMIC DNA]</scope>
    <source>
        <strain evidence="1 2">AMC0717</strain>
    </source>
</reference>
<comment type="caution">
    <text evidence="1">The sequence shown here is derived from an EMBL/GenBank/DDBJ whole genome shotgun (WGS) entry which is preliminary data.</text>
</comment>
<evidence type="ECO:0000313" key="1">
    <source>
        <dbReference type="EMBL" id="NZA39755.1"/>
    </source>
</evidence>
<gene>
    <name evidence="1" type="ORF">H0N91_16865</name>
</gene>